<proteinExistence type="predicted"/>
<dbReference type="Proteomes" id="UP000325008">
    <property type="component" value="Unassembled WGS sequence"/>
</dbReference>
<name>A0A5C3FWP9_PSEA2</name>
<evidence type="ECO:0000313" key="1">
    <source>
        <dbReference type="EMBL" id="SPO48752.1"/>
    </source>
</evidence>
<comment type="caution">
    <text evidence="1">The sequence shown here is derived from an EMBL/GenBank/DDBJ whole genome shotgun (WGS) entry which is preliminary data.</text>
</comment>
<dbReference type="OrthoDB" id="10633518at2759"/>
<accession>A0A5C3FWP9</accession>
<reference evidence="1" key="1">
    <citation type="submission" date="2018-03" db="EMBL/GenBank/DDBJ databases">
        <authorList>
            <person name="Guldener U."/>
        </authorList>
    </citation>
    <scope>NUCLEOTIDE SEQUENCE [LARGE SCALE GENOMIC DNA]</scope>
    <source>
        <strain evidence="1">ATCC34888</strain>
    </source>
</reference>
<protein>
    <submittedName>
        <fullName evidence="1">Uncharacterized protein</fullName>
    </submittedName>
</protein>
<dbReference type="AlphaFoldDB" id="A0A5C3FWP9"/>
<gene>
    <name evidence="1" type="ORF">PSANT_06443</name>
</gene>
<organism evidence="1 2">
    <name type="scientific">Pseudozyma antarctica</name>
    <name type="common">Yeast</name>
    <name type="synonym">Candida antarctica</name>
    <dbReference type="NCBI Taxonomy" id="84753"/>
    <lineage>
        <taxon>Eukaryota</taxon>
        <taxon>Fungi</taxon>
        <taxon>Dikarya</taxon>
        <taxon>Basidiomycota</taxon>
        <taxon>Ustilaginomycotina</taxon>
        <taxon>Ustilaginomycetes</taxon>
        <taxon>Ustilaginales</taxon>
        <taxon>Ustilaginaceae</taxon>
        <taxon>Moesziomyces</taxon>
    </lineage>
</organism>
<dbReference type="EMBL" id="OOIQ01000020">
    <property type="protein sequence ID" value="SPO48752.1"/>
    <property type="molecule type" value="Genomic_DNA"/>
</dbReference>
<evidence type="ECO:0000313" key="2">
    <source>
        <dbReference type="Proteomes" id="UP000325008"/>
    </source>
</evidence>
<sequence length="148" mass="15947">MSHMKWKHGVGWWRKCQAAVFKRLPAARSAECGVRNRRGLKSTDEETAMKSGDATRATFADAERPHLAAPLDAGRLWCASPCDVVERVIDGQGYGEPRSEADDAAMPAPCVVGIVGRLLSQMLVRKISSEAGCGIMMPRSASFGSDAL</sequence>
<keyword evidence="2" id="KW-1185">Reference proteome</keyword>